<dbReference type="Pfam" id="PF01431">
    <property type="entry name" value="Peptidase_M13"/>
    <property type="match status" value="1"/>
</dbReference>
<name>A0A3P7LHC6_STRVU</name>
<evidence type="ECO:0000259" key="1">
    <source>
        <dbReference type="Pfam" id="PF01431"/>
    </source>
</evidence>
<dbReference type="AlphaFoldDB" id="A0A3P7LHC6"/>
<sequence>MNYGAIGVVTGHEITHGFDDAGASYDELGNKNNWWDKDTYRNFEWKKECFDEQYGSIAVADLHVMIDGKRTESENIADNGGMRAAIRVCSTPKQAADRLADRSSEQFAIEGLEKFTQMQYFFMNYAFIWCGSTRRATLLNKLATDVHPPDMYRVNVVLSNQPEFAKAFNCPKGSPMHPENTCTLW</sequence>
<dbReference type="PANTHER" id="PTHR11733">
    <property type="entry name" value="ZINC METALLOPROTEASE FAMILY M13 NEPRILYSIN-RELATED"/>
    <property type="match status" value="1"/>
</dbReference>
<dbReference type="OrthoDB" id="6475849at2759"/>
<reference evidence="2 3" key="1">
    <citation type="submission" date="2018-11" db="EMBL/GenBank/DDBJ databases">
        <authorList>
            <consortium name="Pathogen Informatics"/>
        </authorList>
    </citation>
    <scope>NUCLEOTIDE SEQUENCE [LARGE SCALE GENOMIC DNA]</scope>
</reference>
<dbReference type="InterPro" id="IPR000718">
    <property type="entry name" value="Peptidase_M13"/>
</dbReference>
<dbReference type="SUPFAM" id="SSF55486">
    <property type="entry name" value="Metalloproteases ('zincins'), catalytic domain"/>
    <property type="match status" value="1"/>
</dbReference>
<dbReference type="GO" id="GO:0004222">
    <property type="term" value="F:metalloendopeptidase activity"/>
    <property type="evidence" value="ECO:0007669"/>
    <property type="project" value="InterPro"/>
</dbReference>
<evidence type="ECO:0000313" key="3">
    <source>
        <dbReference type="Proteomes" id="UP000270094"/>
    </source>
</evidence>
<dbReference type="InterPro" id="IPR018497">
    <property type="entry name" value="Peptidase_M13_C"/>
</dbReference>
<protein>
    <recommendedName>
        <fullName evidence="1">Peptidase M13 C-terminal domain-containing protein</fullName>
    </recommendedName>
</protein>
<dbReference type="InterPro" id="IPR024079">
    <property type="entry name" value="MetalloPept_cat_dom_sf"/>
</dbReference>
<dbReference type="EMBL" id="UYYB01102422">
    <property type="protein sequence ID" value="VDM78598.1"/>
    <property type="molecule type" value="Genomic_DNA"/>
</dbReference>
<feature type="domain" description="Peptidase M13 C-terminal" evidence="1">
    <location>
        <begin position="1"/>
        <end position="183"/>
    </location>
</feature>
<dbReference type="PROSITE" id="PS51885">
    <property type="entry name" value="NEPRILYSIN"/>
    <property type="match status" value="1"/>
</dbReference>
<accession>A0A3P7LHC6</accession>
<keyword evidence="3" id="KW-1185">Reference proteome</keyword>
<dbReference type="GO" id="GO:0005886">
    <property type="term" value="C:plasma membrane"/>
    <property type="evidence" value="ECO:0007669"/>
    <property type="project" value="TreeGrafter"/>
</dbReference>
<dbReference type="PRINTS" id="PR00786">
    <property type="entry name" value="NEPRILYSIN"/>
</dbReference>
<dbReference type="Proteomes" id="UP000270094">
    <property type="component" value="Unassembled WGS sequence"/>
</dbReference>
<proteinExistence type="predicted"/>
<dbReference type="Gene3D" id="3.40.390.10">
    <property type="entry name" value="Collagenase (Catalytic Domain)"/>
    <property type="match status" value="1"/>
</dbReference>
<evidence type="ECO:0000313" key="2">
    <source>
        <dbReference type="EMBL" id="VDM78598.1"/>
    </source>
</evidence>
<dbReference type="GO" id="GO:0016485">
    <property type="term" value="P:protein processing"/>
    <property type="evidence" value="ECO:0007669"/>
    <property type="project" value="TreeGrafter"/>
</dbReference>
<dbReference type="PANTHER" id="PTHR11733:SF237">
    <property type="entry name" value="NEPRILYSIN-LIKE 4"/>
    <property type="match status" value="1"/>
</dbReference>
<gene>
    <name evidence="2" type="ORF">SVUK_LOCUS13596</name>
</gene>
<organism evidence="2 3">
    <name type="scientific">Strongylus vulgaris</name>
    <name type="common">Blood worm</name>
    <dbReference type="NCBI Taxonomy" id="40348"/>
    <lineage>
        <taxon>Eukaryota</taxon>
        <taxon>Metazoa</taxon>
        <taxon>Ecdysozoa</taxon>
        <taxon>Nematoda</taxon>
        <taxon>Chromadorea</taxon>
        <taxon>Rhabditida</taxon>
        <taxon>Rhabditina</taxon>
        <taxon>Rhabditomorpha</taxon>
        <taxon>Strongyloidea</taxon>
        <taxon>Strongylidae</taxon>
        <taxon>Strongylus</taxon>
    </lineage>
</organism>